<evidence type="ECO:0000313" key="4">
    <source>
        <dbReference type="WormBase" id="SRAE_2000071210"/>
    </source>
</evidence>
<protein>
    <submittedName>
        <fullName evidence="1 3">Uncharacterized protein</fullName>
    </submittedName>
</protein>
<dbReference type="GeneID" id="36378404"/>
<evidence type="ECO:0000313" key="3">
    <source>
        <dbReference type="WBParaSite" id="SRAE_2000071210.1"/>
    </source>
</evidence>
<dbReference type="RefSeq" id="XP_024505240.1">
    <property type="nucleotide sequence ID" value="XM_024651576.1"/>
</dbReference>
<dbReference type="CTD" id="36378404"/>
<evidence type="ECO:0000313" key="1">
    <source>
        <dbReference type="EMBL" id="CEF66040.1"/>
    </source>
</evidence>
<dbReference type="Proteomes" id="UP000035682">
    <property type="component" value="Unplaced"/>
</dbReference>
<reference evidence="3" key="2">
    <citation type="submission" date="2020-12" db="UniProtKB">
        <authorList>
            <consortium name="WormBaseParasite"/>
        </authorList>
    </citation>
    <scope>IDENTIFICATION</scope>
</reference>
<sequence>MSKRMCYQSFEGMFDNGIRTISSKDTFSTHSTPKFYESNFNYIIHELNNFTFKKAIIDKEKDFLKKTMDFLYSLHDKVSIHNVTSFDLCISYVPTRKELTIEELLQKRTIPMYFTINEENILLSLTEKNFKIWFKNEIITILDLIEIYKLDNINYIIQNVINDITRRPKIGANIGKKRLENEMYSCYKRVIGLYSLITTEVMYDIQKRKGLFKELNFVKRLLEILTYSMDTLSIRYVYFITELTNHYPKTSFGSGSSKRLRDIVMRPESDFADLGISVLNSLLNIF</sequence>
<keyword evidence="2" id="KW-1185">Reference proteome</keyword>
<reference evidence="1 2" key="1">
    <citation type="submission" date="2014-09" db="EMBL/GenBank/DDBJ databases">
        <authorList>
            <person name="Martin A.A."/>
        </authorList>
    </citation>
    <scope>NUCLEOTIDE SEQUENCE</scope>
    <source>
        <strain evidence="2">ED321</strain>
        <strain evidence="1">ED321 Heterogonic</strain>
    </source>
</reference>
<dbReference type="EMBL" id="LN609529">
    <property type="protein sequence ID" value="CEF66040.1"/>
    <property type="molecule type" value="Genomic_DNA"/>
</dbReference>
<accession>A0A090LES7</accession>
<evidence type="ECO:0000313" key="2">
    <source>
        <dbReference type="Proteomes" id="UP000035682"/>
    </source>
</evidence>
<dbReference type="WBParaSite" id="SRAE_2000071210.1">
    <property type="protein sequence ID" value="SRAE_2000071210.1"/>
    <property type="gene ID" value="WBGene00260910"/>
</dbReference>
<gene>
    <name evidence="1 3 4" type="ORF">SRAE_2000071210</name>
</gene>
<organism evidence="1">
    <name type="scientific">Strongyloides ratti</name>
    <name type="common">Parasitic roundworm</name>
    <dbReference type="NCBI Taxonomy" id="34506"/>
    <lineage>
        <taxon>Eukaryota</taxon>
        <taxon>Metazoa</taxon>
        <taxon>Ecdysozoa</taxon>
        <taxon>Nematoda</taxon>
        <taxon>Chromadorea</taxon>
        <taxon>Rhabditida</taxon>
        <taxon>Tylenchina</taxon>
        <taxon>Panagrolaimomorpha</taxon>
        <taxon>Strongyloidoidea</taxon>
        <taxon>Strongyloididae</taxon>
        <taxon>Strongyloides</taxon>
    </lineage>
</organism>
<dbReference type="WormBase" id="SRAE_2000071210">
    <property type="protein sequence ID" value="SRP04741"/>
    <property type="gene ID" value="WBGene00260910"/>
</dbReference>
<dbReference type="AlphaFoldDB" id="A0A090LES7"/>
<proteinExistence type="predicted"/>
<name>A0A090LES7_STRRB</name>